<dbReference type="Proteomes" id="UP000594205">
    <property type="component" value="Chromosome"/>
</dbReference>
<organism evidence="2 3">
    <name type="scientific">Streptomyces ferrugineus</name>
    <dbReference type="NCBI Taxonomy" id="1413221"/>
    <lineage>
        <taxon>Bacteria</taxon>
        <taxon>Bacillati</taxon>
        <taxon>Actinomycetota</taxon>
        <taxon>Actinomycetes</taxon>
        <taxon>Kitasatosporales</taxon>
        <taxon>Streptomycetaceae</taxon>
        <taxon>Streptomyces</taxon>
    </lineage>
</organism>
<sequence length="126" mass="13724">MSTWFVHNTPAIKAAVRNAMSDQAQHGVEAAAVPGPERATPAGLHTELPLAREEIQELKRERDALKHRVRLALIAEIDLEHQNQALATNLAEARAGAGRLAGQREEAEETVASLRIALRKAMRAVP</sequence>
<dbReference type="KEGG" id="sfeu:IM697_22530"/>
<keyword evidence="1" id="KW-0175">Coiled coil</keyword>
<dbReference type="RefSeq" id="WP_194049493.1">
    <property type="nucleotide sequence ID" value="NZ_CP063373.1"/>
</dbReference>
<evidence type="ECO:0000313" key="2">
    <source>
        <dbReference type="EMBL" id="QOV40912.1"/>
    </source>
</evidence>
<protein>
    <submittedName>
        <fullName evidence="2">Uncharacterized protein</fullName>
    </submittedName>
</protein>
<name>A0A7M2SX92_9ACTN</name>
<dbReference type="EMBL" id="CP063373">
    <property type="protein sequence ID" value="QOV40912.1"/>
    <property type="molecule type" value="Genomic_DNA"/>
</dbReference>
<proteinExistence type="predicted"/>
<accession>A0A7M2SX92</accession>
<evidence type="ECO:0000313" key="3">
    <source>
        <dbReference type="Proteomes" id="UP000594205"/>
    </source>
</evidence>
<feature type="coiled-coil region" evidence="1">
    <location>
        <begin position="48"/>
        <end position="75"/>
    </location>
</feature>
<evidence type="ECO:0000256" key="1">
    <source>
        <dbReference type="SAM" id="Coils"/>
    </source>
</evidence>
<dbReference type="AlphaFoldDB" id="A0A7M2SX92"/>
<gene>
    <name evidence="2" type="ORF">IM697_22530</name>
</gene>
<keyword evidence="3" id="KW-1185">Reference proteome</keyword>
<reference evidence="2 3" key="1">
    <citation type="submission" date="2020-10" db="EMBL/GenBank/DDBJ databases">
        <title>Streptomyces ferrugineus complate genome analysis.</title>
        <authorList>
            <person name="Anwar N."/>
        </authorList>
    </citation>
    <scope>NUCLEOTIDE SEQUENCE [LARGE SCALE GENOMIC DNA]</scope>
    <source>
        <strain evidence="2 3">CCTCC AA2014009</strain>
    </source>
</reference>